<dbReference type="EMBL" id="JAAQYP010000111">
    <property type="protein sequence ID" value="NNA99534.1"/>
    <property type="molecule type" value="Genomic_DNA"/>
</dbReference>
<keyword evidence="4 8" id="KW-1133">Transmembrane helix</keyword>
<sequence length="120" mass="13395">MLSLFARYVTVGILNTAVHWVAFLVFFYMLEGQQALSNFFAFCIAVTFSFVVNAKFTFKQNITSGRYIAYIFFMGIVSVAVGFVAEMLGLPPLFTLAFFSVVSLALGFLFSKLFVFSGNK</sequence>
<dbReference type="PANTHER" id="PTHR38459">
    <property type="entry name" value="PROPHAGE BACTOPRENOL-LINKED GLUCOSE TRANSLOCASE HOMOLOG"/>
    <property type="match status" value="1"/>
</dbReference>
<dbReference type="Proteomes" id="UP000542111">
    <property type="component" value="Unassembled WGS sequence"/>
</dbReference>
<dbReference type="Pfam" id="PF04138">
    <property type="entry name" value="GtrA_DPMS_TM"/>
    <property type="match status" value="1"/>
</dbReference>
<keyword evidence="2 7" id="KW-0813">Transport</keyword>
<dbReference type="InterPro" id="IPR016480">
    <property type="entry name" value="Glc_translocase_bactprenl-link"/>
</dbReference>
<evidence type="ECO:0000256" key="5">
    <source>
        <dbReference type="ARBA" id="ARBA00023136"/>
    </source>
</evidence>
<feature type="transmembrane region" description="Helical" evidence="8">
    <location>
        <begin position="94"/>
        <end position="115"/>
    </location>
</feature>
<accession>A0A7Y1MW85</accession>
<feature type="domain" description="GtrA/DPMS transmembrane" evidence="9">
    <location>
        <begin position="7"/>
        <end position="116"/>
    </location>
</feature>
<dbReference type="InterPro" id="IPR051401">
    <property type="entry name" value="GtrA_CellWall_Glycosyl"/>
</dbReference>
<name>A0A7Y1MW85_9PSED</name>
<dbReference type="RefSeq" id="WP_169899503.1">
    <property type="nucleotide sequence ID" value="NZ_JAAQYP010000111.1"/>
</dbReference>
<comment type="similarity">
    <text evidence="7">Belongs to the gtrA family.</text>
</comment>
<evidence type="ECO:0000256" key="6">
    <source>
        <dbReference type="ARBA" id="ARBA00025595"/>
    </source>
</evidence>
<feature type="transmembrane region" description="Helical" evidence="8">
    <location>
        <begin position="68"/>
        <end position="88"/>
    </location>
</feature>
<evidence type="ECO:0000256" key="1">
    <source>
        <dbReference type="ARBA" id="ARBA00004141"/>
    </source>
</evidence>
<comment type="caution">
    <text evidence="10">The sequence shown here is derived from an EMBL/GenBank/DDBJ whole genome shotgun (WGS) entry which is preliminary data.</text>
</comment>
<proteinExistence type="inferred from homology"/>
<dbReference type="InterPro" id="IPR007267">
    <property type="entry name" value="GtrA_DPMS_TM"/>
</dbReference>
<evidence type="ECO:0000259" key="9">
    <source>
        <dbReference type="Pfam" id="PF04138"/>
    </source>
</evidence>
<dbReference type="PANTHER" id="PTHR38459:SF1">
    <property type="entry name" value="PROPHAGE BACTOPRENOL-LINKED GLUCOSE TRANSLOCASE HOMOLOG"/>
    <property type="match status" value="1"/>
</dbReference>
<evidence type="ECO:0000313" key="11">
    <source>
        <dbReference type="Proteomes" id="UP000542111"/>
    </source>
</evidence>
<evidence type="ECO:0000256" key="4">
    <source>
        <dbReference type="ARBA" id="ARBA00022989"/>
    </source>
</evidence>
<evidence type="ECO:0000313" key="10">
    <source>
        <dbReference type="EMBL" id="NNA99534.1"/>
    </source>
</evidence>
<comment type="function">
    <text evidence="6 7">Involved in O antigen modification. Involved in the translocation of bactoprenol-linked glucose across the cytoplasmic membrane.</text>
</comment>
<feature type="transmembrane region" description="Helical" evidence="8">
    <location>
        <begin position="36"/>
        <end position="56"/>
    </location>
</feature>
<dbReference type="GO" id="GO:0000271">
    <property type="term" value="P:polysaccharide biosynthetic process"/>
    <property type="evidence" value="ECO:0007669"/>
    <property type="project" value="InterPro"/>
</dbReference>
<evidence type="ECO:0000256" key="8">
    <source>
        <dbReference type="SAM" id="Phobius"/>
    </source>
</evidence>
<organism evidence="10 11">
    <name type="scientific">Pseudomonas gessardii</name>
    <dbReference type="NCBI Taxonomy" id="78544"/>
    <lineage>
        <taxon>Bacteria</taxon>
        <taxon>Pseudomonadati</taxon>
        <taxon>Pseudomonadota</taxon>
        <taxon>Gammaproteobacteria</taxon>
        <taxon>Pseudomonadales</taxon>
        <taxon>Pseudomonadaceae</taxon>
        <taxon>Pseudomonas</taxon>
    </lineage>
</organism>
<protein>
    <recommendedName>
        <fullName evidence="7">Bactoprenol-linked glucose translocase</fullName>
    </recommendedName>
</protein>
<feature type="transmembrane region" description="Helical" evidence="8">
    <location>
        <begin position="12"/>
        <end position="30"/>
    </location>
</feature>
<gene>
    <name evidence="10" type="ORF">HBO33_30840</name>
</gene>
<reference evidence="10 11" key="1">
    <citation type="journal article" date="2020" name="Front. Microbiol.">
        <title>Genetic Organization of the aprX-lipA2 Operon Affects the Proteolytic Potential of Pseudomonas Species in Milk.</title>
        <authorList>
            <person name="Maier C."/>
            <person name="Huptas C."/>
            <person name="von Neubeck M."/>
            <person name="Scherer S."/>
            <person name="Wenning M."/>
            <person name="Lucking G."/>
        </authorList>
    </citation>
    <scope>NUCLEOTIDE SEQUENCE [LARGE SCALE GENOMIC DNA]</scope>
    <source>
        <strain evidence="10 11">G4779</strain>
    </source>
</reference>
<dbReference type="GO" id="GO:0005886">
    <property type="term" value="C:plasma membrane"/>
    <property type="evidence" value="ECO:0007669"/>
    <property type="project" value="TreeGrafter"/>
</dbReference>
<evidence type="ECO:0000256" key="7">
    <source>
        <dbReference type="PIRNR" id="PIRNR006298"/>
    </source>
</evidence>
<dbReference type="PIRSF" id="PIRSF006298">
    <property type="entry name" value="GtrA_prd"/>
    <property type="match status" value="1"/>
</dbReference>
<evidence type="ECO:0000256" key="3">
    <source>
        <dbReference type="ARBA" id="ARBA00022692"/>
    </source>
</evidence>
<keyword evidence="3 8" id="KW-0812">Transmembrane</keyword>
<evidence type="ECO:0000256" key="2">
    <source>
        <dbReference type="ARBA" id="ARBA00022448"/>
    </source>
</evidence>
<dbReference type="AlphaFoldDB" id="A0A7Y1MW85"/>
<keyword evidence="5 8" id="KW-0472">Membrane</keyword>
<comment type="subcellular location">
    <subcellularLocation>
        <location evidence="1">Membrane</location>
        <topology evidence="1">Multi-pass membrane protein</topology>
    </subcellularLocation>
</comment>